<name>A0A8H3I0A0_9AGAM</name>
<feature type="non-terminal residue" evidence="2">
    <location>
        <position position="287"/>
    </location>
</feature>
<gene>
    <name evidence="2" type="ORF">RDB_LOCUS133891</name>
</gene>
<proteinExistence type="predicted"/>
<feature type="region of interest" description="Disordered" evidence="1">
    <location>
        <begin position="1"/>
        <end position="20"/>
    </location>
</feature>
<feature type="region of interest" description="Disordered" evidence="1">
    <location>
        <begin position="222"/>
        <end position="248"/>
    </location>
</feature>
<evidence type="ECO:0000256" key="1">
    <source>
        <dbReference type="SAM" id="MobiDB-lite"/>
    </source>
</evidence>
<dbReference type="EMBL" id="CAJNJQ010003331">
    <property type="protein sequence ID" value="CAE7196927.1"/>
    <property type="molecule type" value="Genomic_DNA"/>
</dbReference>
<feature type="compositionally biased region" description="Polar residues" evidence="1">
    <location>
        <begin position="1"/>
        <end position="18"/>
    </location>
</feature>
<reference evidence="2" key="1">
    <citation type="submission" date="2021-01" db="EMBL/GenBank/DDBJ databases">
        <authorList>
            <person name="Kaushik A."/>
        </authorList>
    </citation>
    <scope>NUCLEOTIDE SEQUENCE</scope>
    <source>
        <strain evidence="2">AG5</strain>
    </source>
</reference>
<dbReference type="Proteomes" id="UP000663827">
    <property type="component" value="Unassembled WGS sequence"/>
</dbReference>
<dbReference type="AlphaFoldDB" id="A0A8H3I0A0"/>
<organism evidence="2 3">
    <name type="scientific">Rhizoctonia solani</name>
    <dbReference type="NCBI Taxonomy" id="456999"/>
    <lineage>
        <taxon>Eukaryota</taxon>
        <taxon>Fungi</taxon>
        <taxon>Dikarya</taxon>
        <taxon>Basidiomycota</taxon>
        <taxon>Agaricomycotina</taxon>
        <taxon>Agaricomycetes</taxon>
        <taxon>Cantharellales</taxon>
        <taxon>Ceratobasidiaceae</taxon>
        <taxon>Rhizoctonia</taxon>
    </lineage>
</organism>
<comment type="caution">
    <text evidence="2">The sequence shown here is derived from an EMBL/GenBank/DDBJ whole genome shotgun (WGS) entry which is preliminary data.</text>
</comment>
<feature type="region of interest" description="Disordered" evidence="1">
    <location>
        <begin position="125"/>
        <end position="156"/>
    </location>
</feature>
<evidence type="ECO:0000313" key="2">
    <source>
        <dbReference type="EMBL" id="CAE7196927.1"/>
    </source>
</evidence>
<evidence type="ECO:0000313" key="3">
    <source>
        <dbReference type="Proteomes" id="UP000663827"/>
    </source>
</evidence>
<protein>
    <submittedName>
        <fullName evidence="2">Uncharacterized protein</fullName>
    </submittedName>
</protein>
<feature type="compositionally biased region" description="Polar residues" evidence="1">
    <location>
        <begin position="147"/>
        <end position="156"/>
    </location>
</feature>
<sequence>PTSTLALGTTAKNTTLNTEGPDDDEVPIVYPYCCRTTITYLPCHLSWTPLLESRFMVALMVIPRDELYAPAPAPKREPFDVRMTHASARPRLGFTYDFKQPEEEQLGLPKLWEAPQCERAVAILDSPPLGPQDTGRAKAGDVEPETTLPNASNRETFDNSITSSLQNPPAAKLASDLVCVGCRRPLRTGVNRLWALRCGHMIDLQCYGAISRPQLSSLSLLERLGSPSGPTPKRRKTTREEGKGKGMMESHEWECPVEDCARVHKSERIAGEDWIPAKDAGAIKVFT</sequence>
<feature type="compositionally biased region" description="Basic and acidic residues" evidence="1">
    <location>
        <begin position="238"/>
        <end position="248"/>
    </location>
</feature>
<accession>A0A8H3I0A0</accession>